<feature type="repeat" description="ANK" evidence="3">
    <location>
        <begin position="913"/>
        <end position="945"/>
    </location>
</feature>
<keyword evidence="6" id="KW-1185">Reference proteome</keyword>
<dbReference type="EMBL" id="ONZQ02000003">
    <property type="protein sequence ID" value="SPN99715.1"/>
    <property type="molecule type" value="Genomic_DNA"/>
</dbReference>
<dbReference type="Pfam" id="PF12796">
    <property type="entry name" value="Ank_2"/>
    <property type="match status" value="3"/>
</dbReference>
<protein>
    <submittedName>
        <fullName evidence="5">Uncharacterized protein</fullName>
    </submittedName>
</protein>
<evidence type="ECO:0000256" key="2">
    <source>
        <dbReference type="ARBA" id="ARBA00023043"/>
    </source>
</evidence>
<dbReference type="Proteomes" id="UP001187682">
    <property type="component" value="Unassembled WGS sequence"/>
</dbReference>
<feature type="repeat" description="ANK" evidence="3">
    <location>
        <begin position="867"/>
        <end position="899"/>
    </location>
</feature>
<dbReference type="InterPro" id="IPR002110">
    <property type="entry name" value="Ankyrin_rpt"/>
</dbReference>
<feature type="compositionally biased region" description="Low complexity" evidence="4">
    <location>
        <begin position="1057"/>
        <end position="1066"/>
    </location>
</feature>
<proteinExistence type="predicted"/>
<feature type="region of interest" description="Disordered" evidence="4">
    <location>
        <begin position="1057"/>
        <end position="1099"/>
    </location>
</feature>
<name>A0AAE8MTG5_9PEZI</name>
<gene>
    <name evidence="5" type="ORF">DNG_02566</name>
</gene>
<dbReference type="PROSITE" id="PS50297">
    <property type="entry name" value="ANK_REP_REGION"/>
    <property type="match status" value="4"/>
</dbReference>
<evidence type="ECO:0000313" key="6">
    <source>
        <dbReference type="Proteomes" id="UP001187682"/>
    </source>
</evidence>
<feature type="repeat" description="ANK" evidence="3">
    <location>
        <begin position="983"/>
        <end position="1015"/>
    </location>
</feature>
<keyword evidence="1" id="KW-0677">Repeat</keyword>
<feature type="compositionally biased region" description="Acidic residues" evidence="4">
    <location>
        <begin position="1086"/>
        <end position="1099"/>
    </location>
</feature>
<dbReference type="PANTHER" id="PTHR24123:SF33">
    <property type="entry name" value="PROTEIN HOS4"/>
    <property type="match status" value="1"/>
</dbReference>
<keyword evidence="2 3" id="KW-0040">ANK repeat</keyword>
<dbReference type="Gene3D" id="1.25.40.20">
    <property type="entry name" value="Ankyrin repeat-containing domain"/>
    <property type="match status" value="5"/>
</dbReference>
<evidence type="ECO:0000256" key="4">
    <source>
        <dbReference type="SAM" id="MobiDB-lite"/>
    </source>
</evidence>
<dbReference type="Pfam" id="PF00023">
    <property type="entry name" value="Ank"/>
    <property type="match status" value="2"/>
</dbReference>
<evidence type="ECO:0000313" key="5">
    <source>
        <dbReference type="EMBL" id="SPN99715.1"/>
    </source>
</evidence>
<dbReference type="AlphaFoldDB" id="A0AAE8MTG5"/>
<feature type="repeat" description="ANK" evidence="3">
    <location>
        <begin position="948"/>
        <end position="980"/>
    </location>
</feature>
<organism evidence="5 6">
    <name type="scientific">Cephalotrichum gorgonifer</name>
    <dbReference type="NCBI Taxonomy" id="2041049"/>
    <lineage>
        <taxon>Eukaryota</taxon>
        <taxon>Fungi</taxon>
        <taxon>Dikarya</taxon>
        <taxon>Ascomycota</taxon>
        <taxon>Pezizomycotina</taxon>
        <taxon>Sordariomycetes</taxon>
        <taxon>Hypocreomycetidae</taxon>
        <taxon>Microascales</taxon>
        <taxon>Microascaceae</taxon>
        <taxon>Cephalotrichum</taxon>
    </lineage>
</organism>
<sequence>MFALTNIVSSVAPGLDTDEESPWTVVDVGEANVSGADDSDGSVVHVSRVPSPVTVSFSSLSLDHRASVQIPWPSSLPWFQFQDHYLNSEILRKLLSQRHRVLGTPPGVGKVENSVMLSSNQLQKLTAEQGIQNVACEISKFMPESQPEENIGRVKALVGDDPTAAKLQEIQLFAYQLANNLIEDEDDEYIDDEGKYTKIMKAFRGVGLPLSVWKEYFSQSLEQPTGRAFMKNLFEAAVSTLSLDLCETLIESGADPDNIIYSWMCGQSVRPIQHAVDCRVRSLELVKLLIRFGATADLVTEDNPEPALHNAAKECTLDEVRVLVEAGASLGGSSEDTALTNAVTSDYRSSYLTDEEQEARSGGKERRGLDTLRYLLPLYDRERDHDIIQSAFIAAAGRGRKDMFQLLLDAGADVNEHSVVGHTPLIAATQASYKNNGVSVASALLDLGADPNLAFNRQGTFPGICPIHIAAATGEDRLVQLLIDRGAEINSRASPRTEEHASLLGSHFVGPRTTPWRSTRNPRPPSTPLHLALYKYVPYSGVTKNADGALALLRAGATLTGGELARAAVLDSPELSGELLSRGADINETDPNGLTALQNCLKHQNIKLVQYLLEAGAVLKGGELLGAVRTGCRKTVDLLLSHGVTEGSEDQTGLLLEAAAMSKNWELMEWLMKSYEPPYDEFVLCTAVCSGIGDKETGNKEVLLGLLKRRPLGKHSGLLEATALGYAAFWGQRRVVDSLLKLHVKGPCIVSVDGELGHYSLAAGYTLEVKDAYKKDSWRHASGIRCSVLVPAILGRSWKSIWQLLRAGVRPDRWSLLVAMEVAHTSELPDDWTAEDIKERRENSLDLVLRLTKRMELADLSGSAAHNVDTPLQAAARWRRPDIIRHLIGLGVDVNAPPSTGIRFDSDWRRPLLPRTALQAAVERGDLETIELLIDAGADVNAPAGRDSGATALQLAAGNGHIGIARRLMSLGADVNANEATLYGRTALEAAAEGGRLDMVQFLLESGARMSQYERGSGKNMFHWAIKFAKEKGHDTIARLLRAWRKRIEEGREVEGVEVWGLSSGSSEEESIEDDDEGQECYSNSDYEDGTNDDGEDEA</sequence>
<evidence type="ECO:0000256" key="3">
    <source>
        <dbReference type="PROSITE-ProRule" id="PRU00023"/>
    </source>
</evidence>
<comment type="caution">
    <text evidence="5">The sequence shown here is derived from an EMBL/GenBank/DDBJ whole genome shotgun (WGS) entry which is preliminary data.</text>
</comment>
<dbReference type="SMART" id="SM00248">
    <property type="entry name" value="ANK"/>
    <property type="match status" value="14"/>
</dbReference>
<evidence type="ECO:0000256" key="1">
    <source>
        <dbReference type="ARBA" id="ARBA00022737"/>
    </source>
</evidence>
<accession>A0AAE8MTG5</accession>
<reference evidence="5" key="1">
    <citation type="submission" date="2018-03" db="EMBL/GenBank/DDBJ databases">
        <authorList>
            <person name="Guldener U."/>
        </authorList>
    </citation>
    <scope>NUCLEOTIDE SEQUENCE</scope>
</reference>
<dbReference type="PROSITE" id="PS50088">
    <property type="entry name" value="ANK_REPEAT"/>
    <property type="match status" value="5"/>
</dbReference>
<feature type="compositionally biased region" description="Acidic residues" evidence="4">
    <location>
        <begin position="1067"/>
        <end position="1079"/>
    </location>
</feature>
<dbReference type="InterPro" id="IPR036770">
    <property type="entry name" value="Ankyrin_rpt-contain_sf"/>
</dbReference>
<feature type="repeat" description="ANK" evidence="3">
    <location>
        <begin position="462"/>
        <end position="494"/>
    </location>
</feature>
<dbReference type="InterPro" id="IPR051165">
    <property type="entry name" value="Multifunctional_ANK_Repeat"/>
</dbReference>
<dbReference type="SUPFAM" id="SSF48403">
    <property type="entry name" value="Ankyrin repeat"/>
    <property type="match status" value="3"/>
</dbReference>
<dbReference type="PANTHER" id="PTHR24123">
    <property type="entry name" value="ANKYRIN REPEAT-CONTAINING"/>
    <property type="match status" value="1"/>
</dbReference>